<feature type="compositionally biased region" description="Polar residues" evidence="1">
    <location>
        <begin position="152"/>
        <end position="167"/>
    </location>
</feature>
<feature type="region of interest" description="Disordered" evidence="1">
    <location>
        <begin position="148"/>
        <end position="167"/>
    </location>
</feature>
<reference evidence="2" key="1">
    <citation type="submission" date="2011-02" db="EMBL/GenBank/DDBJ databases">
        <title>The genome of the leaf-cutting ant Acromyrmex echinatior suggests key adaptations to social evolution and fungus farming.</title>
        <authorList>
            <person name="Nygaard S."/>
            <person name="Zhang G."/>
        </authorList>
    </citation>
    <scope>NUCLEOTIDE SEQUENCE</scope>
</reference>
<evidence type="ECO:0000256" key="1">
    <source>
        <dbReference type="SAM" id="MobiDB-lite"/>
    </source>
</evidence>
<name>F4WLL5_ACREC</name>
<dbReference type="EMBL" id="GL888208">
    <property type="protein sequence ID" value="EGI64951.1"/>
    <property type="molecule type" value="Genomic_DNA"/>
</dbReference>
<sequence length="259" mass="28107">MRRQSYCPSSSSGSTGEPLIVVEEEAERCRAESPPRCVDPDSPSLNPYLLSPWRDARKHSLPTPQCTSGITASQVRRLSERGGEGSGPSAREAAFLATLSQTPAPTAGGRRHSVVTISRVPTTLFGRNRRESIAAFPMGGATRILQSRRDSSTGMTGPPSNSGSTHNLQLDIMDDIAEIKARKLDSSLTFRLSEERSNRARTRVPGPFKDVQDTVSRARMRDPASGGQQQFYHSEIHTTSETPVLRVLGIGSSINVSFT</sequence>
<accession>F4WLL5</accession>
<dbReference type="Proteomes" id="UP000007755">
    <property type="component" value="Unassembled WGS sequence"/>
</dbReference>
<protein>
    <submittedName>
        <fullName evidence="2">Uncharacterized protein</fullName>
    </submittedName>
</protein>
<keyword evidence="3" id="KW-1185">Reference proteome</keyword>
<proteinExistence type="predicted"/>
<evidence type="ECO:0000313" key="3">
    <source>
        <dbReference type="Proteomes" id="UP000007755"/>
    </source>
</evidence>
<organism evidence="3">
    <name type="scientific">Acromyrmex echinatior</name>
    <name type="common">Panamanian leafcutter ant</name>
    <name type="synonym">Acromyrmex octospinosus echinatior</name>
    <dbReference type="NCBI Taxonomy" id="103372"/>
    <lineage>
        <taxon>Eukaryota</taxon>
        <taxon>Metazoa</taxon>
        <taxon>Ecdysozoa</taxon>
        <taxon>Arthropoda</taxon>
        <taxon>Hexapoda</taxon>
        <taxon>Insecta</taxon>
        <taxon>Pterygota</taxon>
        <taxon>Neoptera</taxon>
        <taxon>Endopterygota</taxon>
        <taxon>Hymenoptera</taxon>
        <taxon>Apocrita</taxon>
        <taxon>Aculeata</taxon>
        <taxon>Formicoidea</taxon>
        <taxon>Formicidae</taxon>
        <taxon>Myrmicinae</taxon>
        <taxon>Acromyrmex</taxon>
    </lineage>
</organism>
<dbReference type="eggNOG" id="ENOG502QV0T">
    <property type="taxonomic scope" value="Eukaryota"/>
</dbReference>
<evidence type="ECO:0000313" key="2">
    <source>
        <dbReference type="EMBL" id="EGI64951.1"/>
    </source>
</evidence>
<dbReference type="AlphaFoldDB" id="F4WLL5"/>
<dbReference type="OrthoDB" id="7424185at2759"/>
<feature type="region of interest" description="Disordered" evidence="1">
    <location>
        <begin position="1"/>
        <end position="20"/>
    </location>
</feature>
<dbReference type="InParanoid" id="F4WLL5"/>
<gene>
    <name evidence="2" type="ORF">G5I_06643</name>
</gene>